<sequence length="296" mass="33360">MEEVIRQLQTHKAWLGIENLRAQLLQARNSHSDYKKVYSDIKSNGELMEILCKCPYIFRAKTKPRGYAGDAVMMDFIYGIYEPEFINNLDLTGEEIFRITTNSSASKAVRHRRRLIANTIDSICLDKPANILSVACGHLREAEISNAVQSRSIGKFFALDQDIESLKIVESQYGRLGVTPVQCNVAKIIAGKIPEEINDFNFIYSAGLYDYLNEDIAVKLTKKFAKLLNKNGLILLANFLPFHQDAGFMECVMDWDLIYRTADNLKSILSKSGLSLVSCQNDPTDSIAYVVGIKDK</sequence>
<organism evidence="1 2">
    <name type="scientific">Undibacterium flavidum</name>
    <dbReference type="NCBI Taxonomy" id="2762297"/>
    <lineage>
        <taxon>Bacteria</taxon>
        <taxon>Pseudomonadati</taxon>
        <taxon>Pseudomonadota</taxon>
        <taxon>Betaproteobacteria</taxon>
        <taxon>Burkholderiales</taxon>
        <taxon>Oxalobacteraceae</taxon>
        <taxon>Undibacterium</taxon>
    </lineage>
</organism>
<reference evidence="1 2" key="1">
    <citation type="submission" date="2020-08" db="EMBL/GenBank/DDBJ databases">
        <title>Novel species isolated from subtropical streams in China.</title>
        <authorList>
            <person name="Lu H."/>
        </authorList>
    </citation>
    <scope>NUCLEOTIDE SEQUENCE [LARGE SCALE GENOMIC DNA]</scope>
    <source>
        <strain evidence="1 2">LX15W</strain>
    </source>
</reference>
<evidence type="ECO:0000313" key="1">
    <source>
        <dbReference type="EMBL" id="MBC3872477.1"/>
    </source>
</evidence>
<accession>A0ABR6Y793</accession>
<evidence type="ECO:0000313" key="2">
    <source>
        <dbReference type="Proteomes" id="UP000624279"/>
    </source>
</evidence>
<name>A0ABR6Y793_9BURK</name>
<dbReference type="Gene3D" id="3.40.50.150">
    <property type="entry name" value="Vaccinia Virus protein VP39"/>
    <property type="match status" value="1"/>
</dbReference>
<dbReference type="SUPFAM" id="SSF53335">
    <property type="entry name" value="S-adenosyl-L-methionine-dependent methyltransferases"/>
    <property type="match status" value="1"/>
</dbReference>
<proteinExistence type="predicted"/>
<dbReference type="Proteomes" id="UP000624279">
    <property type="component" value="Unassembled WGS sequence"/>
</dbReference>
<comment type="caution">
    <text evidence="1">The sequence shown here is derived from an EMBL/GenBank/DDBJ whole genome shotgun (WGS) entry which is preliminary data.</text>
</comment>
<gene>
    <name evidence="1" type="ORF">H8K55_02665</name>
</gene>
<dbReference type="EMBL" id="JACOGA010000002">
    <property type="protein sequence ID" value="MBC3872477.1"/>
    <property type="molecule type" value="Genomic_DNA"/>
</dbReference>
<keyword evidence="2" id="KW-1185">Reference proteome</keyword>
<evidence type="ECO:0008006" key="3">
    <source>
        <dbReference type="Google" id="ProtNLM"/>
    </source>
</evidence>
<dbReference type="InterPro" id="IPR029063">
    <property type="entry name" value="SAM-dependent_MTases_sf"/>
</dbReference>
<dbReference type="RefSeq" id="WP_186940476.1">
    <property type="nucleotide sequence ID" value="NZ_JACOGA010000002.1"/>
</dbReference>
<protein>
    <recommendedName>
        <fullName evidence="3">Methyltransferase family protein</fullName>
    </recommendedName>
</protein>